<name>A0ABQ8BSW9_BRANA</name>
<keyword evidence="3" id="KW-1185">Reference proteome</keyword>
<gene>
    <name evidence="2" type="ORF">HID58_039686</name>
</gene>
<dbReference type="Proteomes" id="UP000824890">
    <property type="component" value="Unassembled WGS sequence"/>
</dbReference>
<reference evidence="2 3" key="1">
    <citation type="submission" date="2021-05" db="EMBL/GenBank/DDBJ databases">
        <title>Genome Assembly of Synthetic Allotetraploid Brassica napus Reveals Homoeologous Exchanges between Subgenomes.</title>
        <authorList>
            <person name="Davis J.T."/>
        </authorList>
    </citation>
    <scope>NUCLEOTIDE SEQUENCE [LARGE SCALE GENOMIC DNA]</scope>
    <source>
        <strain evidence="3">cv. Da-Ae</strain>
        <tissue evidence="2">Seedling</tissue>
    </source>
</reference>
<keyword evidence="1" id="KW-0472">Membrane</keyword>
<accession>A0ABQ8BSW9</accession>
<dbReference type="EMBL" id="JAGKQM010000010">
    <property type="protein sequence ID" value="KAH0907859.1"/>
    <property type="molecule type" value="Genomic_DNA"/>
</dbReference>
<evidence type="ECO:0000313" key="2">
    <source>
        <dbReference type="EMBL" id="KAH0907859.1"/>
    </source>
</evidence>
<feature type="transmembrane region" description="Helical" evidence="1">
    <location>
        <begin position="81"/>
        <end position="101"/>
    </location>
</feature>
<comment type="caution">
    <text evidence="2">The sequence shown here is derived from an EMBL/GenBank/DDBJ whole genome shotgun (WGS) entry which is preliminary data.</text>
</comment>
<proteinExistence type="predicted"/>
<keyword evidence="1" id="KW-0812">Transmembrane</keyword>
<keyword evidence="1" id="KW-1133">Transmembrane helix</keyword>
<evidence type="ECO:0000313" key="3">
    <source>
        <dbReference type="Proteomes" id="UP000824890"/>
    </source>
</evidence>
<evidence type="ECO:0000256" key="1">
    <source>
        <dbReference type="SAM" id="Phobius"/>
    </source>
</evidence>
<organism evidence="2 3">
    <name type="scientific">Brassica napus</name>
    <name type="common">Rape</name>
    <dbReference type="NCBI Taxonomy" id="3708"/>
    <lineage>
        <taxon>Eukaryota</taxon>
        <taxon>Viridiplantae</taxon>
        <taxon>Streptophyta</taxon>
        <taxon>Embryophyta</taxon>
        <taxon>Tracheophyta</taxon>
        <taxon>Spermatophyta</taxon>
        <taxon>Magnoliopsida</taxon>
        <taxon>eudicotyledons</taxon>
        <taxon>Gunneridae</taxon>
        <taxon>Pentapetalae</taxon>
        <taxon>rosids</taxon>
        <taxon>malvids</taxon>
        <taxon>Brassicales</taxon>
        <taxon>Brassicaceae</taxon>
        <taxon>Brassiceae</taxon>
        <taxon>Brassica</taxon>
    </lineage>
</organism>
<feature type="non-terminal residue" evidence="2">
    <location>
        <position position="1"/>
    </location>
</feature>
<sequence length="102" mass="11446">TQITPLPQMEMSMLQESVPTQENYSQNRAVAPSQCRINNNRAQLNINASSYDGHSTGRTSYQGARSALLQHLTGTSSSKWLMIKIFAVIIHQFLIVFLFFVA</sequence>
<protein>
    <submittedName>
        <fullName evidence="2">Uncharacterized protein</fullName>
    </submittedName>
</protein>